<evidence type="ECO:0000313" key="2">
    <source>
        <dbReference type="Proteomes" id="UP000292302"/>
    </source>
</evidence>
<accession>A0A4V2KAW0</accession>
<dbReference type="RefSeq" id="WP_131179885.1">
    <property type="nucleotide sequence ID" value="NZ_QJUI01000007.1"/>
</dbReference>
<name>A0A4V2KAW0_9GAMM</name>
<dbReference type="EMBL" id="QJUI01000007">
    <property type="protein sequence ID" value="TBU80812.1"/>
    <property type="molecule type" value="Genomic_DNA"/>
</dbReference>
<keyword evidence="2" id="KW-1185">Reference proteome</keyword>
<protein>
    <submittedName>
        <fullName evidence="1">Pilin assembly protein</fullName>
    </submittedName>
</protein>
<dbReference type="OrthoDB" id="6386565at2"/>
<organism evidence="1 2">
    <name type="scientific">Phytopseudomonas daroniae</name>
    <dbReference type="NCBI Taxonomy" id="2487519"/>
    <lineage>
        <taxon>Bacteria</taxon>
        <taxon>Pseudomonadati</taxon>
        <taxon>Pseudomonadota</taxon>
        <taxon>Gammaproteobacteria</taxon>
        <taxon>Pseudomonadales</taxon>
        <taxon>Pseudomonadaceae</taxon>
        <taxon>Phytopseudomonas</taxon>
    </lineage>
</organism>
<dbReference type="Proteomes" id="UP000292302">
    <property type="component" value="Unassembled WGS sequence"/>
</dbReference>
<sequence length="115" mass="12977">MKIRELVQQWEQNATGRLVSTPYQVYLDVESAARLAALSHMYPKRRPEELLAELLGAALEDLEASLPYVQGTHVVATDEEGNPVYEDIGPTPRFLELARHYLQETSPDKDEPGNQ</sequence>
<evidence type="ECO:0000313" key="1">
    <source>
        <dbReference type="EMBL" id="TBU80812.1"/>
    </source>
</evidence>
<comment type="caution">
    <text evidence="1">The sequence shown here is derived from an EMBL/GenBank/DDBJ whole genome shotgun (WGS) entry which is preliminary data.</text>
</comment>
<proteinExistence type="predicted"/>
<reference evidence="1 2" key="1">
    <citation type="submission" date="2018-06" db="EMBL/GenBank/DDBJ databases">
        <title>Three novel Pseudomonas species isolated from symptomatic oak.</title>
        <authorList>
            <person name="Bueno-Gonzalez V."/>
            <person name="Brady C."/>
        </authorList>
    </citation>
    <scope>NUCLEOTIDE SEQUENCE [LARGE SCALE GENOMIC DNA]</scope>
    <source>
        <strain evidence="1 2">P9A</strain>
    </source>
</reference>
<dbReference type="AlphaFoldDB" id="A0A4V2KAW0"/>
<gene>
    <name evidence="1" type="ORF">DNK06_09990</name>
</gene>